<keyword evidence="2" id="KW-0812">Transmembrane</keyword>
<name>W7LYI4_GIBM7</name>
<evidence type="ECO:0000256" key="2">
    <source>
        <dbReference type="SAM" id="Phobius"/>
    </source>
</evidence>
<organism evidence="3 4">
    <name type="scientific">Gibberella moniliformis (strain M3125 / FGSC 7600)</name>
    <name type="common">Maize ear and stalk rot fungus</name>
    <name type="synonym">Fusarium verticillioides</name>
    <dbReference type="NCBI Taxonomy" id="334819"/>
    <lineage>
        <taxon>Eukaryota</taxon>
        <taxon>Fungi</taxon>
        <taxon>Dikarya</taxon>
        <taxon>Ascomycota</taxon>
        <taxon>Pezizomycotina</taxon>
        <taxon>Sordariomycetes</taxon>
        <taxon>Hypocreomycetidae</taxon>
        <taxon>Hypocreales</taxon>
        <taxon>Nectriaceae</taxon>
        <taxon>Fusarium</taxon>
        <taxon>Fusarium fujikuroi species complex</taxon>
    </lineage>
</organism>
<feature type="region of interest" description="Disordered" evidence="1">
    <location>
        <begin position="444"/>
        <end position="463"/>
    </location>
</feature>
<dbReference type="Proteomes" id="UP000009096">
    <property type="component" value="Chromosome 5"/>
</dbReference>
<evidence type="ECO:0000313" key="4">
    <source>
        <dbReference type="Proteomes" id="UP000009096"/>
    </source>
</evidence>
<evidence type="ECO:0000256" key="1">
    <source>
        <dbReference type="SAM" id="MobiDB-lite"/>
    </source>
</evidence>
<dbReference type="RefSeq" id="XP_018746629.1">
    <property type="nucleotide sequence ID" value="XM_018890334.1"/>
</dbReference>
<feature type="compositionally biased region" description="Basic and acidic residues" evidence="1">
    <location>
        <begin position="332"/>
        <end position="341"/>
    </location>
</feature>
<dbReference type="GeneID" id="30061008"/>
<feature type="compositionally biased region" description="Polar residues" evidence="1">
    <location>
        <begin position="249"/>
        <end position="260"/>
    </location>
</feature>
<reference evidence="3 4" key="1">
    <citation type="journal article" date="2010" name="Nature">
        <title>Comparative genomics reveals mobile pathogenicity chromosomes in Fusarium.</title>
        <authorList>
            <person name="Ma L.J."/>
            <person name="van der Does H.C."/>
            <person name="Borkovich K.A."/>
            <person name="Coleman J.J."/>
            <person name="Daboussi M.J."/>
            <person name="Di Pietro A."/>
            <person name="Dufresne M."/>
            <person name="Freitag M."/>
            <person name="Grabherr M."/>
            <person name="Henrissat B."/>
            <person name="Houterman P.M."/>
            <person name="Kang S."/>
            <person name="Shim W.B."/>
            <person name="Woloshuk C."/>
            <person name="Xie X."/>
            <person name="Xu J.R."/>
            <person name="Antoniw J."/>
            <person name="Baker S.E."/>
            <person name="Bluhm B.H."/>
            <person name="Breakspear A."/>
            <person name="Brown D.W."/>
            <person name="Butchko R.A."/>
            <person name="Chapman S."/>
            <person name="Coulson R."/>
            <person name="Coutinho P.M."/>
            <person name="Danchin E.G."/>
            <person name="Diener A."/>
            <person name="Gale L.R."/>
            <person name="Gardiner D.M."/>
            <person name="Goff S."/>
            <person name="Hammond-Kosack K.E."/>
            <person name="Hilburn K."/>
            <person name="Hua-Van A."/>
            <person name="Jonkers W."/>
            <person name="Kazan K."/>
            <person name="Kodira C.D."/>
            <person name="Koehrsen M."/>
            <person name="Kumar L."/>
            <person name="Lee Y.H."/>
            <person name="Li L."/>
            <person name="Manners J.M."/>
            <person name="Miranda-Saavedra D."/>
            <person name="Mukherjee M."/>
            <person name="Park G."/>
            <person name="Park J."/>
            <person name="Park S.Y."/>
            <person name="Proctor R.H."/>
            <person name="Regev A."/>
            <person name="Ruiz-Roldan M.C."/>
            <person name="Sain D."/>
            <person name="Sakthikumar S."/>
            <person name="Sykes S."/>
            <person name="Schwartz D.C."/>
            <person name="Turgeon B.G."/>
            <person name="Wapinski I."/>
            <person name="Yoder O."/>
            <person name="Young S."/>
            <person name="Zeng Q."/>
            <person name="Zhou S."/>
            <person name="Galagan J."/>
            <person name="Cuomo C.A."/>
            <person name="Kistler H.C."/>
            <person name="Rep M."/>
        </authorList>
    </citation>
    <scope>NUCLEOTIDE SEQUENCE [LARGE SCALE GENOMIC DNA]</scope>
    <source>
        <strain evidence="3">7600</strain>
        <strain evidence="4">M3125 / FGSC 7600</strain>
    </source>
</reference>
<feature type="compositionally biased region" description="Polar residues" evidence="1">
    <location>
        <begin position="315"/>
        <end position="329"/>
    </location>
</feature>
<feature type="compositionally biased region" description="Low complexity" evidence="1">
    <location>
        <begin position="161"/>
        <end position="171"/>
    </location>
</feature>
<proteinExistence type="predicted"/>
<feature type="region of interest" description="Disordered" evidence="1">
    <location>
        <begin position="140"/>
        <end position="432"/>
    </location>
</feature>
<feature type="region of interest" description="Disordered" evidence="1">
    <location>
        <begin position="643"/>
        <end position="668"/>
    </location>
</feature>
<keyword evidence="4" id="KW-1185">Reference proteome</keyword>
<reference evidence="3" key="2">
    <citation type="submission" date="2013-11" db="EMBL/GenBank/DDBJ databases">
        <authorList>
            <consortium name="The Broad Institute Genome Sequencing Platform"/>
            <person name="Ma L.-J."/>
            <person name="Corby-Kistler H."/>
            <person name="Broz K."/>
            <person name="Gale L.R."/>
            <person name="Jonkers W."/>
            <person name="O'Donnell K."/>
            <person name="Ploetz R."/>
            <person name="Steinberg C."/>
            <person name="Schwartz D.C."/>
            <person name="VanEtten H."/>
            <person name="Zhou S."/>
            <person name="Young S.K."/>
            <person name="Zeng Q."/>
            <person name="Gargeya S."/>
            <person name="Fitzgerald M."/>
            <person name="Abouelleil A."/>
            <person name="Alvarado L."/>
            <person name="Chapman S.B."/>
            <person name="Gainer-Dewar J."/>
            <person name="Goldberg J."/>
            <person name="Griggs A."/>
            <person name="Gujja S."/>
            <person name="Hansen M."/>
            <person name="Howarth C."/>
            <person name="Imamovic A."/>
            <person name="Ireland A."/>
            <person name="Larimer J."/>
            <person name="McCowan C."/>
            <person name="Murphy C."/>
            <person name="Pearson M."/>
            <person name="Poon T.W."/>
            <person name="Priest M."/>
            <person name="Roberts A."/>
            <person name="Saif S."/>
            <person name="Shea T."/>
            <person name="Sykes S."/>
            <person name="Wortman J."/>
            <person name="Nusbaum C."/>
            <person name="Birren B."/>
        </authorList>
    </citation>
    <scope>NUCLEOTIDE SEQUENCE</scope>
    <source>
        <strain evidence="3">7600</strain>
    </source>
</reference>
<feature type="transmembrane region" description="Helical" evidence="2">
    <location>
        <begin position="31"/>
        <end position="52"/>
    </location>
</feature>
<dbReference type="AlphaFoldDB" id="W7LYI4"/>
<sequence length="668" mass="69177">MATCQPVMDWRASRIVYSVLFHHQVDTMIRLYILLCLLPYLFLTTPFTHAALLPRLQGSKASFKLPGVVFSEPVARSFKVVPFKELPGESHHGHGLHHTLGLVKRLVEDQGDMVEVTEEALQELLDQINKLHEQVNNMMPAGATDKQPTLGAGASSGGQSGQSDQLLAGSSNESTGSEQSEEPAPSGKAGVPQPGVASGPSEAPVVSDPSLRSPLPSQADAATIVEPQAPGASAQLDASQIDTDRQAKTDLTQPAANPTQAAKGESTDPSSEPEAEKLPGNSAVVTLPKVASASGKGNIMESGGSPKNAVAQPTGELQASTGRQPSTAQDVKPTENGKAKDPSISSVKEVTGATSTTPGVAFVENPDAIAQTVTTNVSSGGQTSTSATKETQRPSGAKDDECVDEVSDLPLIRRKPNCTPGSRIESASEPAQDTTITVVLVPTPEADPSKASAAEAGTQITEDSPATAKAEGAAPALETEATFTPDIKAGDSQQLAAPTLLLNPSSVSRPGPTALSLRTLVFTSVLTRSSTILVTTVRTEFVNANQPTASLNAPGHVFKEDEDADTNAAFNKDGKLALEGSVNEGSTPETVKGTPLALETTAILTTTTTTISLSHADVLTTPEPSQEPLPLSSLSSQDAVSINGTFHATPNSGFRTIPRSSASLSERA</sequence>
<feature type="compositionally biased region" description="Basic and acidic residues" evidence="1">
    <location>
        <begin position="390"/>
        <end position="400"/>
    </location>
</feature>
<evidence type="ECO:0000313" key="3">
    <source>
        <dbReference type="EMBL" id="EWG40439.1"/>
    </source>
</evidence>
<dbReference type="RefSeq" id="XP_018746630.1">
    <property type="nucleotide sequence ID" value="XM_018890335.1"/>
</dbReference>
<accession>W7LYI4</accession>
<dbReference type="EMBL" id="DS022244">
    <property type="protein sequence ID" value="EWG40439.1"/>
    <property type="molecule type" value="Genomic_DNA"/>
</dbReference>
<keyword evidence="2" id="KW-0472">Membrane</keyword>
<protein>
    <submittedName>
        <fullName evidence="3">Uncharacterized protein</fullName>
    </submittedName>
</protein>
<keyword evidence="2" id="KW-1133">Transmembrane helix</keyword>
<dbReference type="KEGG" id="fvr:FVEG_02824"/>
<gene>
    <name evidence="3" type="ORF">FVEG_02824</name>
</gene>
<dbReference type="eggNOG" id="ENOG502REJ2">
    <property type="taxonomic scope" value="Eukaryota"/>
</dbReference>
<dbReference type="EMBL" id="DS022244">
    <property type="protein sequence ID" value="EWG40438.1"/>
    <property type="molecule type" value="Genomic_DNA"/>
</dbReference>
<dbReference type="OrthoDB" id="5095623at2759"/>
<feature type="compositionally biased region" description="Polar residues" evidence="1">
    <location>
        <begin position="371"/>
        <end position="389"/>
    </location>
</feature>
<feature type="compositionally biased region" description="Polar residues" evidence="1">
    <location>
        <begin position="343"/>
        <end position="358"/>
    </location>
</feature>
<dbReference type="VEuPathDB" id="FungiDB:FVEG_02824"/>